<proteinExistence type="predicted"/>
<name>X1BZM6_9ZZZZ</name>
<protein>
    <submittedName>
        <fullName evidence="1">Uncharacterized protein</fullName>
    </submittedName>
</protein>
<dbReference type="EMBL" id="BART01026805">
    <property type="protein sequence ID" value="GAH01306.1"/>
    <property type="molecule type" value="Genomic_DNA"/>
</dbReference>
<accession>X1BZM6</accession>
<gene>
    <name evidence="1" type="ORF">S01H4_47691</name>
</gene>
<feature type="non-terminal residue" evidence="1">
    <location>
        <position position="1"/>
    </location>
</feature>
<evidence type="ECO:0000313" key="1">
    <source>
        <dbReference type="EMBL" id="GAH01306.1"/>
    </source>
</evidence>
<dbReference type="AlphaFoldDB" id="X1BZM6"/>
<reference evidence="1" key="1">
    <citation type="journal article" date="2014" name="Front. Microbiol.">
        <title>High frequency of phylogenetically diverse reductive dehalogenase-homologous genes in deep subseafloor sedimentary metagenomes.</title>
        <authorList>
            <person name="Kawai M."/>
            <person name="Futagami T."/>
            <person name="Toyoda A."/>
            <person name="Takaki Y."/>
            <person name="Nishi S."/>
            <person name="Hori S."/>
            <person name="Arai W."/>
            <person name="Tsubouchi T."/>
            <person name="Morono Y."/>
            <person name="Uchiyama I."/>
            <person name="Ito T."/>
            <person name="Fujiyama A."/>
            <person name="Inagaki F."/>
            <person name="Takami H."/>
        </authorList>
    </citation>
    <scope>NUCLEOTIDE SEQUENCE</scope>
    <source>
        <strain evidence="1">Expedition CK06-06</strain>
    </source>
</reference>
<comment type="caution">
    <text evidence="1">The sequence shown here is derived from an EMBL/GenBank/DDBJ whole genome shotgun (WGS) entry which is preliminary data.</text>
</comment>
<sequence>ISAYLFQGKRNLSETVLKNVNLWERAEDLELLELLTNANILPHGGGYSFPDMKDVLDILEYKNQRYFVTSLKTNISRLKIIRNVSDLQFEYRGRDVILKTIQLDLGEIIARLNPLFSLKL</sequence>
<organism evidence="1">
    <name type="scientific">marine sediment metagenome</name>
    <dbReference type="NCBI Taxonomy" id="412755"/>
    <lineage>
        <taxon>unclassified sequences</taxon>
        <taxon>metagenomes</taxon>
        <taxon>ecological metagenomes</taxon>
    </lineage>
</organism>